<name>A0AAD4YRL9_PRUDU</name>
<keyword evidence="4" id="KW-1185">Reference proteome</keyword>
<proteinExistence type="predicted"/>
<accession>A0AAD4YRL9</accession>
<protein>
    <submittedName>
        <fullName evidence="3">Uncharacterized protein</fullName>
    </submittedName>
</protein>
<keyword evidence="2" id="KW-0812">Transmembrane</keyword>
<gene>
    <name evidence="3" type="ORF">L3X38_037851</name>
</gene>
<keyword evidence="2" id="KW-1133">Transmembrane helix</keyword>
<keyword evidence="2" id="KW-0472">Membrane</keyword>
<evidence type="ECO:0000313" key="4">
    <source>
        <dbReference type="Proteomes" id="UP001054821"/>
    </source>
</evidence>
<feature type="compositionally biased region" description="Polar residues" evidence="1">
    <location>
        <begin position="13"/>
        <end position="25"/>
    </location>
</feature>
<dbReference type="EMBL" id="JAJFAZ020000007">
    <property type="protein sequence ID" value="KAI5318143.1"/>
    <property type="molecule type" value="Genomic_DNA"/>
</dbReference>
<sequence length="101" mass="11467">MRFSSKWLGQATGRRTSSDRSQMNLPKSDRSPGIKRPITGDSAKMQPVELSRRPVAPVVLFWFSTCFEVLLSCAIAFHFIARTFWVTSEFNEGWQAAGKLR</sequence>
<dbReference type="Proteomes" id="UP001054821">
    <property type="component" value="Chromosome 7"/>
</dbReference>
<evidence type="ECO:0000313" key="3">
    <source>
        <dbReference type="EMBL" id="KAI5318143.1"/>
    </source>
</evidence>
<feature type="transmembrane region" description="Helical" evidence="2">
    <location>
        <begin position="59"/>
        <end position="81"/>
    </location>
</feature>
<evidence type="ECO:0000256" key="1">
    <source>
        <dbReference type="SAM" id="MobiDB-lite"/>
    </source>
</evidence>
<organism evidence="3 4">
    <name type="scientific">Prunus dulcis</name>
    <name type="common">Almond</name>
    <name type="synonym">Amygdalus dulcis</name>
    <dbReference type="NCBI Taxonomy" id="3755"/>
    <lineage>
        <taxon>Eukaryota</taxon>
        <taxon>Viridiplantae</taxon>
        <taxon>Streptophyta</taxon>
        <taxon>Embryophyta</taxon>
        <taxon>Tracheophyta</taxon>
        <taxon>Spermatophyta</taxon>
        <taxon>Magnoliopsida</taxon>
        <taxon>eudicotyledons</taxon>
        <taxon>Gunneridae</taxon>
        <taxon>Pentapetalae</taxon>
        <taxon>rosids</taxon>
        <taxon>fabids</taxon>
        <taxon>Rosales</taxon>
        <taxon>Rosaceae</taxon>
        <taxon>Amygdaloideae</taxon>
        <taxon>Amygdaleae</taxon>
        <taxon>Prunus</taxon>
    </lineage>
</organism>
<feature type="region of interest" description="Disordered" evidence="1">
    <location>
        <begin position="1"/>
        <end position="43"/>
    </location>
</feature>
<evidence type="ECO:0000256" key="2">
    <source>
        <dbReference type="SAM" id="Phobius"/>
    </source>
</evidence>
<reference evidence="3 4" key="1">
    <citation type="journal article" date="2022" name="G3 (Bethesda)">
        <title>Whole-genome sequence and methylome profiling of the almond [Prunus dulcis (Mill.) D.A. Webb] cultivar 'Nonpareil'.</title>
        <authorList>
            <person name="D'Amico-Willman K.M."/>
            <person name="Ouma W.Z."/>
            <person name="Meulia T."/>
            <person name="Sideli G.M."/>
            <person name="Gradziel T.M."/>
            <person name="Fresnedo-Ramirez J."/>
        </authorList>
    </citation>
    <scope>NUCLEOTIDE SEQUENCE [LARGE SCALE GENOMIC DNA]</scope>
    <source>
        <strain evidence="3">Clone GOH B32 T37-40</strain>
    </source>
</reference>
<dbReference type="AlphaFoldDB" id="A0AAD4YRL9"/>
<comment type="caution">
    <text evidence="3">The sequence shown here is derived from an EMBL/GenBank/DDBJ whole genome shotgun (WGS) entry which is preliminary data.</text>
</comment>